<dbReference type="SUPFAM" id="SSF141259">
    <property type="entry name" value="CarD-like"/>
    <property type="match status" value="1"/>
</dbReference>
<protein>
    <recommendedName>
        <fullName evidence="2">CarD-like/TRCF RNAP-interacting domain-containing protein</fullName>
    </recommendedName>
</protein>
<dbReference type="SMART" id="SM01058">
    <property type="entry name" value="CarD_TRCF"/>
    <property type="match status" value="1"/>
</dbReference>
<dbReference type="Pfam" id="PF21095">
    <property type="entry name" value="CarD_C"/>
    <property type="match status" value="1"/>
</dbReference>
<dbReference type="InterPro" id="IPR052531">
    <property type="entry name" value="CarD-like_regulator"/>
</dbReference>
<evidence type="ECO:0000313" key="4">
    <source>
        <dbReference type="Proteomes" id="UP000313948"/>
    </source>
</evidence>
<dbReference type="Gene3D" id="1.20.58.1290">
    <property type="entry name" value="CarD-like, C-terminal domain"/>
    <property type="match status" value="1"/>
</dbReference>
<dbReference type="PANTHER" id="PTHR38447">
    <property type="entry name" value="TRANSCRIPTION FACTOR YDEB-RELATED"/>
    <property type="match status" value="1"/>
</dbReference>
<dbReference type="Pfam" id="PF02559">
    <property type="entry name" value="CarD_TRCF_RID"/>
    <property type="match status" value="1"/>
</dbReference>
<organism evidence="3 4">
    <name type="scientific">Georgenia wutianyii</name>
    <dbReference type="NCBI Taxonomy" id="2585135"/>
    <lineage>
        <taxon>Bacteria</taxon>
        <taxon>Bacillati</taxon>
        <taxon>Actinomycetota</taxon>
        <taxon>Actinomycetes</taxon>
        <taxon>Micrococcales</taxon>
        <taxon>Bogoriellaceae</taxon>
        <taxon>Georgenia</taxon>
    </lineage>
</organism>
<dbReference type="Gene3D" id="2.40.10.170">
    <property type="match status" value="1"/>
</dbReference>
<dbReference type="EMBL" id="CP040899">
    <property type="protein sequence ID" value="QDB79644.1"/>
    <property type="molecule type" value="Genomic_DNA"/>
</dbReference>
<dbReference type="InterPro" id="IPR042215">
    <property type="entry name" value="CarD-like_C"/>
</dbReference>
<proteinExistence type="predicted"/>
<dbReference type="PANTHER" id="PTHR38447:SF1">
    <property type="entry name" value="RNA POLYMERASE-BINDING TRANSCRIPTION FACTOR CARD"/>
    <property type="match status" value="1"/>
</dbReference>
<dbReference type="InterPro" id="IPR003711">
    <property type="entry name" value="CarD-like/TRCF_RID"/>
</dbReference>
<feature type="region of interest" description="Disordered" evidence="1">
    <location>
        <begin position="27"/>
        <end position="55"/>
    </location>
</feature>
<dbReference type="InterPro" id="IPR036101">
    <property type="entry name" value="CarD-like/TRCF_RID_sf"/>
</dbReference>
<gene>
    <name evidence="3" type="ORF">FE251_09850</name>
</gene>
<evidence type="ECO:0000259" key="2">
    <source>
        <dbReference type="SMART" id="SM01058"/>
    </source>
</evidence>
<accession>A0ABX5VMB4</accession>
<sequence>MRFLWDDGKCWLAEVGRVHRMWTANSSGSSAPFENGPQGPESCGADESRQASAPADDERGVTFFEGYALNFSAGQVVVHPHHGPATVKKIFTRSIRGELRSYIRLAVPQADLEVSIPVDQAEEIGVRSVVDAAGVREVVSVLLDESEDYEKVWARRIKANAERLRTGNLRTVAGLIRDLTRQNEEKRLAFGETKLLRDAMAPFVAELSIVLDMPAKDVEAIVVAAVVEGVRPELPELELATAS</sequence>
<reference evidence="3 4" key="1">
    <citation type="submission" date="2019-05" db="EMBL/GenBank/DDBJ databases">
        <title>Georgenia *** sp. nov., and Georgenia *** sp. nov., isolated from the intestinal contents of plateau pika (Ochotona curzoniae) in the Qinghai-Tibet plateau of China.</title>
        <authorList>
            <person name="Tian Z."/>
        </authorList>
    </citation>
    <scope>NUCLEOTIDE SEQUENCE [LARGE SCALE GENOMIC DNA]</scope>
    <source>
        <strain evidence="3 4">Z294</strain>
    </source>
</reference>
<keyword evidence="4" id="KW-1185">Reference proteome</keyword>
<evidence type="ECO:0000256" key="1">
    <source>
        <dbReference type="SAM" id="MobiDB-lite"/>
    </source>
</evidence>
<dbReference type="Proteomes" id="UP000313948">
    <property type="component" value="Chromosome"/>
</dbReference>
<dbReference type="InterPro" id="IPR048792">
    <property type="entry name" value="CarD_C"/>
</dbReference>
<evidence type="ECO:0000313" key="3">
    <source>
        <dbReference type="EMBL" id="QDB79644.1"/>
    </source>
</evidence>
<feature type="domain" description="CarD-like/TRCF RNAP-interacting" evidence="2">
    <location>
        <begin position="70"/>
        <end position="180"/>
    </location>
</feature>
<name>A0ABX5VMB4_9MICO</name>